<feature type="signal peptide" evidence="1">
    <location>
        <begin position="1"/>
        <end position="21"/>
    </location>
</feature>
<reference evidence="2 3" key="1">
    <citation type="journal article" date="2013" name="Curr. Biol.">
        <title>The Genome of the Foraminiferan Reticulomyxa filosa.</title>
        <authorList>
            <person name="Glockner G."/>
            <person name="Hulsmann N."/>
            <person name="Schleicher M."/>
            <person name="Noegel A.A."/>
            <person name="Eichinger L."/>
            <person name="Gallinger C."/>
            <person name="Pawlowski J."/>
            <person name="Sierra R."/>
            <person name="Euteneuer U."/>
            <person name="Pillet L."/>
            <person name="Moustafa A."/>
            <person name="Platzer M."/>
            <person name="Groth M."/>
            <person name="Szafranski K."/>
            <person name="Schliwa M."/>
        </authorList>
    </citation>
    <scope>NUCLEOTIDE SEQUENCE [LARGE SCALE GENOMIC DNA]</scope>
</reference>
<comment type="caution">
    <text evidence="2">The sequence shown here is derived from an EMBL/GenBank/DDBJ whole genome shotgun (WGS) entry which is preliminary data.</text>
</comment>
<evidence type="ECO:0000313" key="2">
    <source>
        <dbReference type="EMBL" id="ETO26528.1"/>
    </source>
</evidence>
<gene>
    <name evidence="2" type="ORF">RFI_10608</name>
</gene>
<organism evidence="2 3">
    <name type="scientific">Reticulomyxa filosa</name>
    <dbReference type="NCBI Taxonomy" id="46433"/>
    <lineage>
        <taxon>Eukaryota</taxon>
        <taxon>Sar</taxon>
        <taxon>Rhizaria</taxon>
        <taxon>Retaria</taxon>
        <taxon>Foraminifera</taxon>
        <taxon>Monothalamids</taxon>
        <taxon>Reticulomyxidae</taxon>
        <taxon>Reticulomyxa</taxon>
    </lineage>
</organism>
<sequence>MSGIILIYILLIHYHLQVIHAGCPFASLVSRFDFSGDWLLNFSQAVPASAFLLNSVYFPENTENSVYNKDAQDPDTLRPNHSYWLHMCQHPKHNKVYFGISSANNSRITYVKASPKGLNAELPEHHLHSMAMDMYQTTYRSTASVGDISHDPTAVADLTEMKGIGFGDYTSSKSALAGTIYGSPFFWGSNLSAPFHIAMDSQSKRFIYRDERYTAVVTKLSSKPTRGLFSCAIPFQYEDVKDHNTQLVFTQNKKRRERVRKLRKQLMEQGSNFFYQRG</sequence>
<name>X6NKT8_RETFI</name>
<dbReference type="EMBL" id="ASPP01007810">
    <property type="protein sequence ID" value="ETO26528.1"/>
    <property type="molecule type" value="Genomic_DNA"/>
</dbReference>
<dbReference type="AlphaFoldDB" id="X6NKT8"/>
<protein>
    <submittedName>
        <fullName evidence="2">Uncharacterized protein</fullName>
    </submittedName>
</protein>
<evidence type="ECO:0000313" key="3">
    <source>
        <dbReference type="Proteomes" id="UP000023152"/>
    </source>
</evidence>
<keyword evidence="1" id="KW-0732">Signal</keyword>
<feature type="chain" id="PRO_5004975690" evidence="1">
    <location>
        <begin position="22"/>
        <end position="278"/>
    </location>
</feature>
<evidence type="ECO:0000256" key="1">
    <source>
        <dbReference type="SAM" id="SignalP"/>
    </source>
</evidence>
<accession>X6NKT8</accession>
<dbReference type="Proteomes" id="UP000023152">
    <property type="component" value="Unassembled WGS sequence"/>
</dbReference>
<proteinExistence type="predicted"/>
<keyword evidence="3" id="KW-1185">Reference proteome</keyword>